<comment type="cofactor">
    <cofactor evidence="12">
        <name>Zn(2+)</name>
        <dbReference type="ChEBI" id="CHEBI:29105"/>
    </cofactor>
    <text evidence="12">Binds 2 zinc ions per subunit.</text>
</comment>
<dbReference type="FunFam" id="3.40.1440.60:FF:000001">
    <property type="entry name" value="Primosomal protein N"/>
    <property type="match status" value="1"/>
</dbReference>
<keyword evidence="10 12" id="KW-0413">Isomerase</keyword>
<evidence type="ECO:0000256" key="6">
    <source>
        <dbReference type="ARBA" id="ARBA00022806"/>
    </source>
</evidence>
<keyword evidence="3 12" id="KW-0479">Metal-binding</keyword>
<protein>
    <recommendedName>
        <fullName evidence="12">Replication restart protein PriA</fullName>
    </recommendedName>
    <alternativeName>
        <fullName evidence="12">ATP-dependent DNA helicase PriA</fullName>
        <ecNumber evidence="12">5.6.2.4</ecNumber>
    </alternativeName>
    <alternativeName>
        <fullName evidence="12">DNA 3'-5' helicase PriA</fullName>
    </alternativeName>
</protein>
<evidence type="ECO:0000256" key="7">
    <source>
        <dbReference type="ARBA" id="ARBA00022833"/>
    </source>
</evidence>
<feature type="domain" description="Helicase C-terminal" evidence="14">
    <location>
        <begin position="465"/>
        <end position="644"/>
    </location>
</feature>
<dbReference type="InterPro" id="IPR041236">
    <property type="entry name" value="PriA_C"/>
</dbReference>
<evidence type="ECO:0000256" key="2">
    <source>
        <dbReference type="ARBA" id="ARBA00022705"/>
    </source>
</evidence>
<dbReference type="KEGG" id="psac:PSM36_3250"/>
<dbReference type="InterPro" id="IPR042115">
    <property type="entry name" value="PriA_3primeBD_sf"/>
</dbReference>
<name>A0A1R3T0V4_9BACT</name>
<dbReference type="GO" id="GO:0005524">
    <property type="term" value="F:ATP binding"/>
    <property type="evidence" value="ECO:0007669"/>
    <property type="project" value="UniProtKB-UniRule"/>
</dbReference>
<dbReference type="FunFam" id="3.40.50.300:FF:000489">
    <property type="entry name" value="Primosome assembly protein PriA"/>
    <property type="match status" value="1"/>
</dbReference>
<keyword evidence="7 12" id="KW-0862">Zinc</keyword>
<evidence type="ECO:0000256" key="1">
    <source>
        <dbReference type="ARBA" id="ARBA00022515"/>
    </source>
</evidence>
<feature type="binding site" evidence="12">
    <location>
        <position position="492"/>
    </location>
    <ligand>
        <name>Zn(2+)</name>
        <dbReference type="ChEBI" id="CHEBI:29105"/>
        <label>1</label>
    </ligand>
</feature>
<dbReference type="EMBL" id="LT605205">
    <property type="protein sequence ID" value="SCD22036.1"/>
    <property type="molecule type" value="Genomic_DNA"/>
</dbReference>
<dbReference type="NCBIfam" id="TIGR00595">
    <property type="entry name" value="priA"/>
    <property type="match status" value="1"/>
</dbReference>
<reference evidence="15 16" key="1">
    <citation type="submission" date="2016-08" db="EMBL/GenBank/DDBJ databases">
        <authorList>
            <person name="Seilhamer J.J."/>
        </authorList>
    </citation>
    <scope>NUCLEOTIDE SEQUENCE [LARGE SCALE GENOMIC DNA]</scope>
    <source>
        <strain evidence="15">M3/6</strain>
    </source>
</reference>
<dbReference type="PROSITE" id="PS51192">
    <property type="entry name" value="HELICASE_ATP_BIND_1"/>
    <property type="match status" value="1"/>
</dbReference>
<dbReference type="InterPro" id="IPR014001">
    <property type="entry name" value="Helicase_ATP-bd"/>
</dbReference>
<feature type="binding site" evidence="12">
    <location>
        <position position="461"/>
    </location>
    <ligand>
        <name>Zn(2+)</name>
        <dbReference type="ChEBI" id="CHEBI:29105"/>
        <label>2</label>
    </ligand>
</feature>
<dbReference type="InterPro" id="IPR011545">
    <property type="entry name" value="DEAD/DEAH_box_helicase_dom"/>
</dbReference>
<feature type="domain" description="Helicase ATP-binding" evidence="13">
    <location>
        <begin position="221"/>
        <end position="389"/>
    </location>
</feature>
<keyword evidence="8 12" id="KW-0067">ATP-binding</keyword>
<gene>
    <name evidence="12 15" type="primary">priA</name>
    <name evidence="15" type="ORF">PSM36_3250</name>
</gene>
<dbReference type="SMART" id="SM00490">
    <property type="entry name" value="HELICc"/>
    <property type="match status" value="1"/>
</dbReference>
<dbReference type="SUPFAM" id="SSF52540">
    <property type="entry name" value="P-loop containing nucleoside triphosphate hydrolases"/>
    <property type="match status" value="1"/>
</dbReference>
<dbReference type="InterPro" id="IPR040498">
    <property type="entry name" value="PriA_CRR"/>
</dbReference>
<proteinExistence type="inferred from homology"/>
<dbReference type="STRING" id="1642647.PSM36_3250"/>
<comment type="catalytic activity">
    <reaction evidence="11 12">
        <text>ATP + H2O = ADP + phosphate + H(+)</text>
        <dbReference type="Rhea" id="RHEA:13065"/>
        <dbReference type="ChEBI" id="CHEBI:15377"/>
        <dbReference type="ChEBI" id="CHEBI:15378"/>
        <dbReference type="ChEBI" id="CHEBI:30616"/>
        <dbReference type="ChEBI" id="CHEBI:43474"/>
        <dbReference type="ChEBI" id="CHEBI:456216"/>
        <dbReference type="EC" id="5.6.2.4"/>
    </reaction>
</comment>
<dbReference type="GO" id="GO:0003677">
    <property type="term" value="F:DNA binding"/>
    <property type="evidence" value="ECO:0007669"/>
    <property type="project" value="UniProtKB-UniRule"/>
</dbReference>
<dbReference type="SMART" id="SM00487">
    <property type="entry name" value="DEXDc"/>
    <property type="match status" value="1"/>
</dbReference>
<feature type="binding site" evidence="12">
    <location>
        <position position="464"/>
    </location>
    <ligand>
        <name>Zn(2+)</name>
        <dbReference type="ChEBI" id="CHEBI:29105"/>
        <label>2</label>
    </ligand>
</feature>
<keyword evidence="6 12" id="KW-0347">Helicase</keyword>
<dbReference type="Gene3D" id="3.40.1440.60">
    <property type="entry name" value="PriA, 3(prime) DNA-binding domain"/>
    <property type="match status" value="1"/>
</dbReference>
<dbReference type="InterPro" id="IPR001650">
    <property type="entry name" value="Helicase_C-like"/>
</dbReference>
<dbReference type="GO" id="GO:0008270">
    <property type="term" value="F:zinc ion binding"/>
    <property type="evidence" value="ECO:0007669"/>
    <property type="project" value="UniProtKB-UniRule"/>
</dbReference>
<dbReference type="EC" id="5.6.2.4" evidence="12"/>
<dbReference type="Gene3D" id="3.40.50.300">
    <property type="entry name" value="P-loop containing nucleotide triphosphate hydrolases"/>
    <property type="match status" value="2"/>
</dbReference>
<dbReference type="GO" id="GO:1990077">
    <property type="term" value="C:primosome complex"/>
    <property type="evidence" value="ECO:0007669"/>
    <property type="project" value="UniProtKB-UniRule"/>
</dbReference>
<accession>A0A1R3T0V4</accession>
<dbReference type="InterPro" id="IPR005259">
    <property type="entry name" value="PriA"/>
</dbReference>
<dbReference type="Pfam" id="PF18319">
    <property type="entry name" value="Zn_ribbon_PriA"/>
    <property type="match status" value="1"/>
</dbReference>
<evidence type="ECO:0000256" key="4">
    <source>
        <dbReference type="ARBA" id="ARBA00022741"/>
    </source>
</evidence>
<dbReference type="HAMAP" id="MF_00983">
    <property type="entry name" value="PriA"/>
    <property type="match status" value="1"/>
</dbReference>
<feature type="binding site" evidence="12">
    <location>
        <position position="495"/>
    </location>
    <ligand>
        <name>Zn(2+)</name>
        <dbReference type="ChEBI" id="CHEBI:29105"/>
        <label>1</label>
    </ligand>
</feature>
<feature type="binding site" evidence="12">
    <location>
        <position position="455"/>
    </location>
    <ligand>
        <name>Zn(2+)</name>
        <dbReference type="ChEBI" id="CHEBI:29105"/>
        <label>1</label>
    </ligand>
</feature>
<keyword evidence="2 12" id="KW-0235">DNA replication</keyword>
<dbReference type="GO" id="GO:0016887">
    <property type="term" value="F:ATP hydrolysis activity"/>
    <property type="evidence" value="ECO:0007669"/>
    <property type="project" value="RHEA"/>
</dbReference>
<dbReference type="GO" id="GO:0043138">
    <property type="term" value="F:3'-5' DNA helicase activity"/>
    <property type="evidence" value="ECO:0007669"/>
    <property type="project" value="UniProtKB-EC"/>
</dbReference>
<dbReference type="GO" id="GO:0006302">
    <property type="term" value="P:double-strand break repair"/>
    <property type="evidence" value="ECO:0007669"/>
    <property type="project" value="InterPro"/>
</dbReference>
<dbReference type="GO" id="GO:0006310">
    <property type="term" value="P:DNA recombination"/>
    <property type="evidence" value="ECO:0007669"/>
    <property type="project" value="InterPro"/>
</dbReference>
<evidence type="ECO:0000256" key="12">
    <source>
        <dbReference type="HAMAP-Rule" id="MF_00983"/>
    </source>
</evidence>
<evidence type="ECO:0000259" key="13">
    <source>
        <dbReference type="PROSITE" id="PS51192"/>
    </source>
</evidence>
<keyword evidence="1 12" id="KW-0639">Primosome</keyword>
<sequence length="745" mass="84775">MYADVILPLPLSGLFTYAIPAEMQHKIGRGFRVTVPFGRRKYYTAIVTKIHRQSPENFTVKEIQSLLDSTPVVTEQQLELWEWISFYYLSAQGDVFKAALPSPMMPADLQPGFIPKSETHLRINPTLDDIAISASIGKARKQQLLLDEIMWFLTETGRESISKREVKELTGYSPAVLNGLLRKEILHLFSVGRSRLHPKTAPTRTPYPLSEEQQKALDTIQSSFSDKQTVLLHGATSSGKTEIYIHLIHQLLTEGKQILYLLPEIALTTQLTQRLQAVFGDKIGIYHSGIDDQERTEIWQKMLSETPYEIILGVRSSLFLPFRRLGLVIVDEEHETSYKQQEPSPRYHARDTAIMLAHMSGAKTLLGSATPAIESYYNAQTGKYGLVTLNKRFGNIEAPLVSLQNTKDLRRRKKMKNLLAPVLMDEINKALENGEQAILFRNRRGFAPMVECKSCAWTPKCNHCDVTLTYHKKANSLICHYCNTSYPLPSGCPSCHEGELKSLGTGTERLEEEVAQLFPDAVVARMDSDTTRGKDSFERIINDFQENRIQILVGTQMISKGLDFGNVRVVGIVATDSMLNYPDFRSHERGFQLITQAAGRAGRRDKQGVVIIQTVDPQQPIYRFIIRNDYESFYQSQITERKLFKYPPFTRLISITLKHKDERKVESGAAFICQQLRQSLGNRVLGPNKPIISRIQQQHIREVLLKIDHHFSPSQVRELIKTAESRLKGNGDLKQILLYYNVDWV</sequence>
<dbReference type="Pfam" id="PF00271">
    <property type="entry name" value="Helicase_C"/>
    <property type="match status" value="1"/>
</dbReference>
<dbReference type="PANTHER" id="PTHR30580:SF0">
    <property type="entry name" value="PRIMOSOMAL PROTEIN N"/>
    <property type="match status" value="1"/>
</dbReference>
<evidence type="ECO:0000256" key="3">
    <source>
        <dbReference type="ARBA" id="ARBA00022723"/>
    </source>
</evidence>
<evidence type="ECO:0000313" key="16">
    <source>
        <dbReference type="Proteomes" id="UP000187464"/>
    </source>
</evidence>
<evidence type="ECO:0000256" key="8">
    <source>
        <dbReference type="ARBA" id="ARBA00022840"/>
    </source>
</evidence>
<feature type="binding site" evidence="12">
    <location>
        <position position="452"/>
    </location>
    <ligand>
        <name>Zn(2+)</name>
        <dbReference type="ChEBI" id="CHEBI:29105"/>
        <label>1</label>
    </ligand>
</feature>
<dbReference type="Proteomes" id="UP000187464">
    <property type="component" value="Chromosome I"/>
</dbReference>
<dbReference type="CDD" id="cd18804">
    <property type="entry name" value="SF2_C_priA"/>
    <property type="match status" value="1"/>
</dbReference>
<dbReference type="PANTHER" id="PTHR30580">
    <property type="entry name" value="PRIMOSOMAL PROTEIN N"/>
    <property type="match status" value="1"/>
</dbReference>
<dbReference type="GO" id="GO:0006269">
    <property type="term" value="P:DNA replication, synthesis of primer"/>
    <property type="evidence" value="ECO:0007669"/>
    <property type="project" value="UniProtKB-KW"/>
</dbReference>
<keyword evidence="9 12" id="KW-0238">DNA-binding</keyword>
<dbReference type="InterPro" id="IPR041222">
    <property type="entry name" value="PriA_3primeBD"/>
</dbReference>
<organism evidence="15 16">
    <name type="scientific">Proteiniphilum saccharofermentans</name>
    <dbReference type="NCBI Taxonomy" id="1642647"/>
    <lineage>
        <taxon>Bacteria</taxon>
        <taxon>Pseudomonadati</taxon>
        <taxon>Bacteroidota</taxon>
        <taxon>Bacteroidia</taxon>
        <taxon>Bacteroidales</taxon>
        <taxon>Dysgonomonadaceae</taxon>
        <taxon>Proteiniphilum</taxon>
    </lineage>
</organism>
<keyword evidence="4 12" id="KW-0547">Nucleotide-binding</keyword>
<feature type="binding site" evidence="12">
    <location>
        <position position="482"/>
    </location>
    <ligand>
        <name>Zn(2+)</name>
        <dbReference type="ChEBI" id="CHEBI:29105"/>
        <label>2</label>
    </ligand>
</feature>
<feature type="binding site" evidence="12">
    <location>
        <position position="479"/>
    </location>
    <ligand>
        <name>Zn(2+)</name>
        <dbReference type="ChEBI" id="CHEBI:29105"/>
        <label>2</label>
    </ligand>
</feature>
<comment type="function">
    <text evidence="12">Initiates the restart of stalled replication forks, which reloads the replicative helicase on sites other than the origin of replication. Recognizes and binds to abandoned replication forks and remodels them to uncover a helicase loading site. Promotes assembly of the primosome at these replication forks.</text>
</comment>
<dbReference type="PROSITE" id="PS51194">
    <property type="entry name" value="HELICASE_CTER"/>
    <property type="match status" value="1"/>
</dbReference>
<dbReference type="CDD" id="cd17929">
    <property type="entry name" value="DEXHc_priA"/>
    <property type="match status" value="1"/>
</dbReference>
<comment type="catalytic activity">
    <reaction evidence="12">
        <text>Couples ATP hydrolysis with the unwinding of duplex DNA by translocating in the 3'-5' direction.</text>
        <dbReference type="EC" id="5.6.2.4"/>
    </reaction>
</comment>
<evidence type="ECO:0000256" key="5">
    <source>
        <dbReference type="ARBA" id="ARBA00022801"/>
    </source>
</evidence>
<dbReference type="GO" id="GO:0006270">
    <property type="term" value="P:DNA replication initiation"/>
    <property type="evidence" value="ECO:0007669"/>
    <property type="project" value="TreeGrafter"/>
</dbReference>
<evidence type="ECO:0000256" key="11">
    <source>
        <dbReference type="ARBA" id="ARBA00048988"/>
    </source>
</evidence>
<evidence type="ECO:0000259" key="14">
    <source>
        <dbReference type="PROSITE" id="PS51194"/>
    </source>
</evidence>
<comment type="subunit">
    <text evidence="12">Component of the replication restart primosome.</text>
</comment>
<keyword evidence="5 12" id="KW-0378">Hydrolase</keyword>
<dbReference type="AlphaFoldDB" id="A0A1R3T0V4"/>
<dbReference type="RefSeq" id="WP_076931748.1">
    <property type="nucleotide sequence ID" value="NZ_DAMBAO010000001.1"/>
</dbReference>
<evidence type="ECO:0000256" key="9">
    <source>
        <dbReference type="ARBA" id="ARBA00023125"/>
    </source>
</evidence>
<keyword evidence="16" id="KW-1185">Reference proteome</keyword>
<dbReference type="Pfam" id="PF18074">
    <property type="entry name" value="PriA_C"/>
    <property type="match status" value="1"/>
</dbReference>
<evidence type="ECO:0000256" key="10">
    <source>
        <dbReference type="ARBA" id="ARBA00023235"/>
    </source>
</evidence>
<dbReference type="Pfam" id="PF17764">
    <property type="entry name" value="PriA_3primeBD"/>
    <property type="match status" value="1"/>
</dbReference>
<dbReference type="Pfam" id="PF00270">
    <property type="entry name" value="DEAD"/>
    <property type="match status" value="1"/>
</dbReference>
<comment type="similarity">
    <text evidence="12">Belongs to the helicase family. PriA subfamily.</text>
</comment>
<dbReference type="InterPro" id="IPR027417">
    <property type="entry name" value="P-loop_NTPase"/>
</dbReference>
<evidence type="ECO:0000313" key="15">
    <source>
        <dbReference type="EMBL" id="SCD22036.1"/>
    </source>
</evidence>